<keyword evidence="1" id="KW-1133">Transmembrane helix</keyword>
<dbReference type="EMBL" id="CP021056">
    <property type="protein sequence ID" value="QXE26016.1"/>
    <property type="molecule type" value="Genomic_DNA"/>
</dbReference>
<evidence type="ECO:0000313" key="3">
    <source>
        <dbReference type="Proteomes" id="UP000683511"/>
    </source>
</evidence>
<sequence length="74" mass="8427">MHNRQLLEIKEFVFNFKNGIWLLGISSWLFGITDRSIASLADGYLSALDITQLFTATTFFIAWVCLRPASNDNI</sequence>
<gene>
    <name evidence="2" type="ORF">B6N60_04743</name>
</gene>
<evidence type="ECO:0000313" key="2">
    <source>
        <dbReference type="EMBL" id="QXE26016.1"/>
    </source>
</evidence>
<dbReference type="RefSeq" id="WP_190608644.1">
    <property type="nucleotide sequence ID" value="NZ_CP021056.1"/>
</dbReference>
<keyword evidence="1" id="KW-0472">Membrane</keyword>
<name>A0A975TBZ9_9NOST</name>
<keyword evidence="1" id="KW-0812">Transmembrane</keyword>
<feature type="transmembrane region" description="Helical" evidence="1">
    <location>
        <begin position="12"/>
        <end position="32"/>
    </location>
</feature>
<dbReference type="AlphaFoldDB" id="A0A975TBZ9"/>
<protein>
    <submittedName>
        <fullName evidence="2">Uncharacterized protein</fullName>
    </submittedName>
</protein>
<accession>A0A975TBZ9</accession>
<proteinExistence type="predicted"/>
<keyword evidence="3" id="KW-1185">Reference proteome</keyword>
<evidence type="ECO:0000256" key="1">
    <source>
        <dbReference type="SAM" id="Phobius"/>
    </source>
</evidence>
<dbReference type="Proteomes" id="UP000683511">
    <property type="component" value="Chromosome"/>
</dbReference>
<dbReference type="KEGG" id="rsin:B6N60_04743"/>
<reference evidence="2" key="1">
    <citation type="submission" date="2017-04" db="EMBL/GenBank/DDBJ databases">
        <title>Genome deletions in a multicellular cyanobacterial endosymbiont for morphological adaptation in marine diatoms.</title>
        <authorList>
            <person name="Wang Y."/>
            <person name="Gao H."/>
            <person name="Li R."/>
            <person name="Xu X."/>
        </authorList>
    </citation>
    <scope>NUCLEOTIDE SEQUENCE</scope>
    <source>
        <strain evidence="2">FACHB 800</strain>
    </source>
</reference>
<feature type="transmembrane region" description="Helical" evidence="1">
    <location>
        <begin position="44"/>
        <end position="66"/>
    </location>
</feature>
<organism evidence="2 3">
    <name type="scientific">Richelia sinica FACHB-800</name>
    <dbReference type="NCBI Taxonomy" id="1357546"/>
    <lineage>
        <taxon>Bacteria</taxon>
        <taxon>Bacillati</taxon>
        <taxon>Cyanobacteriota</taxon>
        <taxon>Cyanophyceae</taxon>
        <taxon>Nostocales</taxon>
        <taxon>Nostocaceae</taxon>
        <taxon>Richelia</taxon>
    </lineage>
</organism>